<gene>
    <name evidence="1" type="ORF">Vadar_030301</name>
</gene>
<dbReference type="Proteomes" id="UP000828048">
    <property type="component" value="Chromosome 9"/>
</dbReference>
<evidence type="ECO:0000313" key="2">
    <source>
        <dbReference type="Proteomes" id="UP000828048"/>
    </source>
</evidence>
<sequence length="473" mass="53017">MEGGGVALELPLGETAATFDLEKAVCSHGLFMMAPNYWDPPSKTLQRPLRLDSDDEYGNGGACSSVIARISQPSDSPHSLRVCVFGADSLSPQQERTLMGQVRRMLRLSETEEACVKEFQKMHREAKERGFGRVFRSPTLFEDMVKCILLCNCQWPRTLSMARALCELQLELQCSSFGVPVAKVGNGTKPMTETEHFVPKTPAGKESKTKKVGGKRDSTASGSRFLETKLQIEAEDVVRMVSVETSDCLQRTKELCPSVSSNGEEFRQCSTGISKVHSNEVCGELSCDNRIGNFPSPRELANLDEKFLAKRCNLGYRAIRILKLAQSIVEGKIQLRELEEVCSEPSLSNYSKLADQVKEIYGFGAFTCANVLVCMGFYHVIPTDSETVRHVKQVHARHSSIKTIQGDVEALYGKYAPFQFLAYWSEVWQFYEEWFGKLSEMPHSDYKLITAANMRPKSGKSKRIKISQKKQRI</sequence>
<protein>
    <submittedName>
        <fullName evidence="1">Uncharacterized protein</fullName>
    </submittedName>
</protein>
<reference evidence="1 2" key="1">
    <citation type="journal article" date="2021" name="Hortic Res">
        <title>High-quality reference genome and annotation aids understanding of berry development for evergreen blueberry (Vaccinium darrowii).</title>
        <authorList>
            <person name="Yu J."/>
            <person name="Hulse-Kemp A.M."/>
            <person name="Babiker E."/>
            <person name="Staton M."/>
        </authorList>
    </citation>
    <scope>NUCLEOTIDE SEQUENCE [LARGE SCALE GENOMIC DNA]</scope>
    <source>
        <strain evidence="2">cv. NJ 8807/NJ 8810</strain>
        <tissue evidence="1">Young leaf</tissue>
    </source>
</reference>
<proteinExistence type="predicted"/>
<organism evidence="1 2">
    <name type="scientific">Vaccinium darrowii</name>
    <dbReference type="NCBI Taxonomy" id="229202"/>
    <lineage>
        <taxon>Eukaryota</taxon>
        <taxon>Viridiplantae</taxon>
        <taxon>Streptophyta</taxon>
        <taxon>Embryophyta</taxon>
        <taxon>Tracheophyta</taxon>
        <taxon>Spermatophyta</taxon>
        <taxon>Magnoliopsida</taxon>
        <taxon>eudicotyledons</taxon>
        <taxon>Gunneridae</taxon>
        <taxon>Pentapetalae</taxon>
        <taxon>asterids</taxon>
        <taxon>Ericales</taxon>
        <taxon>Ericaceae</taxon>
        <taxon>Vaccinioideae</taxon>
        <taxon>Vaccinieae</taxon>
        <taxon>Vaccinium</taxon>
    </lineage>
</organism>
<accession>A0ACB7ZNK1</accession>
<evidence type="ECO:0000313" key="1">
    <source>
        <dbReference type="EMBL" id="KAH7867195.1"/>
    </source>
</evidence>
<dbReference type="EMBL" id="CM037159">
    <property type="protein sequence ID" value="KAH7867195.1"/>
    <property type="molecule type" value="Genomic_DNA"/>
</dbReference>
<comment type="caution">
    <text evidence="1">The sequence shown here is derived from an EMBL/GenBank/DDBJ whole genome shotgun (WGS) entry which is preliminary data.</text>
</comment>
<keyword evidence="2" id="KW-1185">Reference proteome</keyword>
<name>A0ACB7ZNK1_9ERIC</name>